<dbReference type="Proteomes" id="UP000383932">
    <property type="component" value="Unassembled WGS sequence"/>
</dbReference>
<name>A0A5N5QNX7_9AGAM</name>
<accession>A0A5N5QNX7</accession>
<dbReference type="EMBL" id="SSOP01000037">
    <property type="protein sequence ID" value="KAB5593472.1"/>
    <property type="molecule type" value="Genomic_DNA"/>
</dbReference>
<sequence length="137" mass="14965">MPEVRPYPDPLKKARLAAKRPSAPDAAPDPKKRKAEMDTATLPTPALIAYLVKHDALPPIHPSPSTPHPARLPCALLDDPADDPPILTDLDAVHPVLAKLVERHWHSKPPRESDTIAGFVWAAQRARERSLLAAASR</sequence>
<comment type="caution">
    <text evidence="2">The sequence shown here is derived from an EMBL/GenBank/DDBJ whole genome shotgun (WGS) entry which is preliminary data.</text>
</comment>
<evidence type="ECO:0000313" key="3">
    <source>
        <dbReference type="Proteomes" id="UP000383932"/>
    </source>
</evidence>
<evidence type="ECO:0000313" key="2">
    <source>
        <dbReference type="EMBL" id="KAB5593472.1"/>
    </source>
</evidence>
<feature type="region of interest" description="Disordered" evidence="1">
    <location>
        <begin position="1"/>
        <end position="40"/>
    </location>
</feature>
<evidence type="ECO:0000256" key="1">
    <source>
        <dbReference type="SAM" id="MobiDB-lite"/>
    </source>
</evidence>
<organism evidence="2 3">
    <name type="scientific">Ceratobasidium theobromae</name>
    <dbReference type="NCBI Taxonomy" id="1582974"/>
    <lineage>
        <taxon>Eukaryota</taxon>
        <taxon>Fungi</taxon>
        <taxon>Dikarya</taxon>
        <taxon>Basidiomycota</taxon>
        <taxon>Agaricomycotina</taxon>
        <taxon>Agaricomycetes</taxon>
        <taxon>Cantharellales</taxon>
        <taxon>Ceratobasidiaceae</taxon>
        <taxon>Ceratobasidium</taxon>
    </lineage>
</organism>
<gene>
    <name evidence="2" type="ORF">CTheo_3106</name>
</gene>
<reference evidence="2 3" key="1">
    <citation type="journal article" date="2019" name="Fungal Biol. Biotechnol.">
        <title>Draft genome sequence of fastidious pathogen Ceratobasidium theobromae, which causes vascular-streak dieback in Theobroma cacao.</title>
        <authorList>
            <person name="Ali S.S."/>
            <person name="Asman A."/>
            <person name="Shao J."/>
            <person name="Firmansyah A.P."/>
            <person name="Susilo A.W."/>
            <person name="Rosmana A."/>
            <person name="McMahon P."/>
            <person name="Junaid M."/>
            <person name="Guest D."/>
            <person name="Kheng T.Y."/>
            <person name="Meinhardt L.W."/>
            <person name="Bailey B.A."/>
        </authorList>
    </citation>
    <scope>NUCLEOTIDE SEQUENCE [LARGE SCALE GENOMIC DNA]</scope>
    <source>
        <strain evidence="2 3">CT2</strain>
    </source>
</reference>
<keyword evidence="3" id="KW-1185">Reference proteome</keyword>
<protein>
    <submittedName>
        <fullName evidence="2">Uncharacterized protein</fullName>
    </submittedName>
</protein>
<proteinExistence type="predicted"/>
<dbReference type="AlphaFoldDB" id="A0A5N5QNX7"/>